<evidence type="ECO:0000313" key="1">
    <source>
        <dbReference type="EMBL" id="KAE8146466.1"/>
    </source>
</evidence>
<protein>
    <submittedName>
        <fullName evidence="1">Uncharacterized protein</fullName>
    </submittedName>
</protein>
<organism evidence="1 2">
    <name type="scientific">Aspergillus avenaceus</name>
    <dbReference type="NCBI Taxonomy" id="36643"/>
    <lineage>
        <taxon>Eukaryota</taxon>
        <taxon>Fungi</taxon>
        <taxon>Dikarya</taxon>
        <taxon>Ascomycota</taxon>
        <taxon>Pezizomycotina</taxon>
        <taxon>Eurotiomycetes</taxon>
        <taxon>Eurotiomycetidae</taxon>
        <taxon>Eurotiales</taxon>
        <taxon>Aspergillaceae</taxon>
        <taxon>Aspergillus</taxon>
        <taxon>Aspergillus subgen. Circumdati</taxon>
    </lineage>
</organism>
<sequence>MQPRQDVPSFDWPCVKSIDQSGDEIPCDRIKKKSGWHVGREHSTYQSDLPNAREYFNDCTDLESEISNRHSISIGTGANSIEKGLTGRGYNGDEMGDRGSLVLVVCRGLLIHVRYFRRIFMCSPYIPKIPITKVQQGTSWLAYLLYPSFQPFPPTGVWTIRSPRIT</sequence>
<keyword evidence="2" id="KW-1185">Reference proteome</keyword>
<dbReference type="AlphaFoldDB" id="A0A5N6TJE3"/>
<name>A0A5N6TJE3_ASPAV</name>
<proteinExistence type="predicted"/>
<reference evidence="1 2" key="1">
    <citation type="submission" date="2019-04" db="EMBL/GenBank/DDBJ databases">
        <title>Friends and foes A comparative genomics study of 23 Aspergillus species from section Flavi.</title>
        <authorList>
            <consortium name="DOE Joint Genome Institute"/>
            <person name="Kjaerbolling I."/>
            <person name="Vesth T."/>
            <person name="Frisvad J.C."/>
            <person name="Nybo J.L."/>
            <person name="Theobald S."/>
            <person name="Kildgaard S."/>
            <person name="Isbrandt T."/>
            <person name="Kuo A."/>
            <person name="Sato A."/>
            <person name="Lyhne E.K."/>
            <person name="Kogle M.E."/>
            <person name="Wiebenga A."/>
            <person name="Kun R.S."/>
            <person name="Lubbers R.J."/>
            <person name="Makela M.R."/>
            <person name="Barry K."/>
            <person name="Chovatia M."/>
            <person name="Clum A."/>
            <person name="Daum C."/>
            <person name="Haridas S."/>
            <person name="He G."/>
            <person name="LaButti K."/>
            <person name="Lipzen A."/>
            <person name="Mondo S."/>
            <person name="Riley R."/>
            <person name="Salamov A."/>
            <person name="Simmons B.A."/>
            <person name="Magnuson J.K."/>
            <person name="Henrissat B."/>
            <person name="Mortensen U.H."/>
            <person name="Larsen T.O."/>
            <person name="Devries R.P."/>
            <person name="Grigoriev I.V."/>
            <person name="Machida M."/>
            <person name="Baker S.E."/>
            <person name="Andersen M.R."/>
        </authorList>
    </citation>
    <scope>NUCLEOTIDE SEQUENCE [LARGE SCALE GENOMIC DNA]</scope>
    <source>
        <strain evidence="1 2">IBT 18842</strain>
    </source>
</reference>
<evidence type="ECO:0000313" key="2">
    <source>
        <dbReference type="Proteomes" id="UP000325780"/>
    </source>
</evidence>
<gene>
    <name evidence="1" type="ORF">BDV25DRAFT_162378</name>
</gene>
<dbReference type="EMBL" id="ML742260">
    <property type="protein sequence ID" value="KAE8146466.1"/>
    <property type="molecule type" value="Genomic_DNA"/>
</dbReference>
<dbReference type="Proteomes" id="UP000325780">
    <property type="component" value="Unassembled WGS sequence"/>
</dbReference>
<accession>A0A5N6TJE3</accession>